<proteinExistence type="predicted"/>
<reference evidence="1 2" key="1">
    <citation type="journal article" date="2020" name="Appl. Environ. Microbiol.">
        <title>Genomic Characteristics of a Novel Species of Ammonia-Oxidizing Archaea from the Jiulong River Estuary.</title>
        <authorList>
            <person name="Zou D."/>
            <person name="Wan R."/>
            <person name="Han L."/>
            <person name="Xu M.N."/>
            <person name="Liu Y."/>
            <person name="Liu H."/>
            <person name="Kao S.J."/>
            <person name="Li M."/>
        </authorList>
    </citation>
    <scope>NUCLEOTIDE SEQUENCE [LARGE SCALE GENOMIC DNA]</scope>
    <source>
        <strain evidence="1">W1bin1</strain>
    </source>
</reference>
<dbReference type="Proteomes" id="UP000559653">
    <property type="component" value="Unassembled WGS sequence"/>
</dbReference>
<dbReference type="EMBL" id="JACEMZ010000001">
    <property type="protein sequence ID" value="MBA4451564.1"/>
    <property type="molecule type" value="Genomic_DNA"/>
</dbReference>
<protein>
    <submittedName>
        <fullName evidence="1">Hsp20/alpha crystallin family protein</fullName>
    </submittedName>
</protein>
<comment type="caution">
    <text evidence="1">The sequence shown here is derived from an EMBL/GenBank/DDBJ whole genome shotgun (WGS) entry which is preliminary data.</text>
</comment>
<name>A0AC60VVZ3_9ARCH</name>
<accession>A0AC60VVZ3</accession>
<evidence type="ECO:0000313" key="2">
    <source>
        <dbReference type="Proteomes" id="UP000559653"/>
    </source>
</evidence>
<evidence type="ECO:0000313" key="1">
    <source>
        <dbReference type="EMBL" id="MBA4451564.1"/>
    </source>
</evidence>
<organism evidence="1 2">
    <name type="scientific">Candidatus Nitrosomaritimum aestuariumsis</name>
    <dbReference type="NCBI Taxonomy" id="3342354"/>
    <lineage>
        <taxon>Archaea</taxon>
        <taxon>Nitrososphaerota</taxon>
        <taxon>Nitrososphaeria</taxon>
        <taxon>Nitrosopumilales</taxon>
        <taxon>Nitrosopumilaceae</taxon>
        <taxon>Candidatus Nitrosomaritimum</taxon>
    </lineage>
</organism>
<gene>
    <name evidence="1" type="ORF">H2B03_00070</name>
</gene>
<sequence>MVENKDEYKIRTLQPAFSSLLNDDIEKQILSPLSCLREFGSNWLLEFDLPLVNKKDIKITFNGNAISVEAKLKETYSEEKLGIKTKFEYFKKTLTLPGKIDSKKTKAKFTKGRLTITIPKEISGHKIKIE</sequence>